<dbReference type="GO" id="GO:0016740">
    <property type="term" value="F:transferase activity"/>
    <property type="evidence" value="ECO:0007669"/>
    <property type="project" value="UniProtKB-KW"/>
</dbReference>
<dbReference type="Gene3D" id="3.90.550.10">
    <property type="entry name" value="Spore Coat Polysaccharide Biosynthesis Protein SpsA, Chain A"/>
    <property type="match status" value="1"/>
</dbReference>
<feature type="transmembrane region" description="Helical" evidence="1">
    <location>
        <begin position="287"/>
        <end position="307"/>
    </location>
</feature>
<dbReference type="STRING" id="889378.Spiaf_0037"/>
<dbReference type="EMBL" id="CP003282">
    <property type="protein sequence ID" value="AFG36146.1"/>
    <property type="molecule type" value="Genomic_DNA"/>
</dbReference>
<reference evidence="4" key="1">
    <citation type="journal article" date="2013" name="Stand. Genomic Sci.">
        <title>Complete genome sequence of the halophilic bacterium Spirochaeta africana type strain (Z-7692(T)) from the alkaline Lake Magadi in the East African Rift.</title>
        <authorList>
            <person name="Liolos K."/>
            <person name="Abt B."/>
            <person name="Scheuner C."/>
            <person name="Teshima H."/>
            <person name="Held B."/>
            <person name="Lapidus A."/>
            <person name="Nolan M."/>
            <person name="Lucas S."/>
            <person name="Deshpande S."/>
            <person name="Cheng J.F."/>
            <person name="Tapia R."/>
            <person name="Goodwin L.A."/>
            <person name="Pitluck S."/>
            <person name="Pagani I."/>
            <person name="Ivanova N."/>
            <person name="Mavromatis K."/>
            <person name="Mikhailova N."/>
            <person name="Huntemann M."/>
            <person name="Pati A."/>
            <person name="Chen A."/>
            <person name="Palaniappan K."/>
            <person name="Land M."/>
            <person name="Rohde M."/>
            <person name="Tindall B.J."/>
            <person name="Detter J.C."/>
            <person name="Goker M."/>
            <person name="Bristow J."/>
            <person name="Eisen J.A."/>
            <person name="Markowitz V."/>
            <person name="Hugenholtz P."/>
            <person name="Woyke T."/>
            <person name="Klenk H.P."/>
            <person name="Kyrpides N.C."/>
        </authorList>
    </citation>
    <scope>NUCLEOTIDE SEQUENCE</scope>
    <source>
        <strain evidence="4">ATCC 700263 / DSM 8902 / Z-7692</strain>
    </source>
</reference>
<keyword evidence="1" id="KW-0812">Transmembrane</keyword>
<organism evidence="3 4">
    <name type="scientific">Spirochaeta africana (strain ATCC 700263 / DSM 8902 / Z-7692)</name>
    <dbReference type="NCBI Taxonomy" id="889378"/>
    <lineage>
        <taxon>Bacteria</taxon>
        <taxon>Pseudomonadati</taxon>
        <taxon>Spirochaetota</taxon>
        <taxon>Spirochaetia</taxon>
        <taxon>Spirochaetales</taxon>
        <taxon>Spirochaetaceae</taxon>
        <taxon>Spirochaeta</taxon>
    </lineage>
</organism>
<protein>
    <submittedName>
        <fullName evidence="3">Glycosyl transferase</fullName>
    </submittedName>
</protein>
<dbReference type="KEGG" id="sfc:Spiaf_0037"/>
<dbReference type="SUPFAM" id="SSF53448">
    <property type="entry name" value="Nucleotide-diphospho-sugar transferases"/>
    <property type="match status" value="1"/>
</dbReference>
<dbReference type="InterPro" id="IPR001173">
    <property type="entry name" value="Glyco_trans_2-like"/>
</dbReference>
<feature type="domain" description="Glycosyltransferase 2-like" evidence="2">
    <location>
        <begin position="19"/>
        <end position="157"/>
    </location>
</feature>
<keyword evidence="1" id="KW-1133">Transmembrane helix</keyword>
<sequence length="316" mass="35819">MNSTGHRRNYNMKNKTAIGLCTCKRPHMLQQCLDSIHNLELPADHEVVVVICDNDEQGSARNIVQTFRENTDLSVYYEIESAPGIPFARNNVLQQCRRLGITELAFIDDDEQVDTQWLGNLLAYYTQSTADVVRGLVVTTYDDTTPSWISKSGIYQRADRKNGTVCKTAATNNVLFNYSRLCMELNLRFDESFGRTGGSDTDFFNRAYALGCSIHWVKNAVVYEQLEHQRTSFSYYFKRQFRKSNTATQFQNIGVVGRLAKLLASIVYLLLAVGTLPVNLLRGNFKIIYNLGFAITAFAKLLGVCGIHPKWDEYGQ</sequence>
<dbReference type="Proteomes" id="UP000007383">
    <property type="component" value="Chromosome"/>
</dbReference>
<dbReference type="PANTHER" id="PTHR43685">
    <property type="entry name" value="GLYCOSYLTRANSFERASE"/>
    <property type="match status" value="1"/>
</dbReference>
<evidence type="ECO:0000313" key="3">
    <source>
        <dbReference type="EMBL" id="AFG36146.1"/>
    </source>
</evidence>
<dbReference type="CDD" id="cd00761">
    <property type="entry name" value="Glyco_tranf_GTA_type"/>
    <property type="match status" value="1"/>
</dbReference>
<name>H9UF53_SPIAZ</name>
<feature type="transmembrane region" description="Helical" evidence="1">
    <location>
        <begin position="262"/>
        <end position="281"/>
    </location>
</feature>
<keyword evidence="3" id="KW-0808">Transferase</keyword>
<evidence type="ECO:0000256" key="1">
    <source>
        <dbReference type="SAM" id="Phobius"/>
    </source>
</evidence>
<dbReference type="InterPro" id="IPR029044">
    <property type="entry name" value="Nucleotide-diphossugar_trans"/>
</dbReference>
<keyword evidence="1" id="KW-0472">Membrane</keyword>
<dbReference type="InterPro" id="IPR050834">
    <property type="entry name" value="Glycosyltransf_2"/>
</dbReference>
<accession>H9UF53</accession>
<proteinExistence type="predicted"/>
<dbReference type="PANTHER" id="PTHR43685:SF11">
    <property type="entry name" value="GLYCOSYLTRANSFERASE TAGX-RELATED"/>
    <property type="match status" value="1"/>
</dbReference>
<keyword evidence="4" id="KW-1185">Reference proteome</keyword>
<dbReference type="Pfam" id="PF00535">
    <property type="entry name" value="Glycos_transf_2"/>
    <property type="match status" value="1"/>
</dbReference>
<dbReference type="HOGENOM" id="CLU_025996_3_1_12"/>
<evidence type="ECO:0000259" key="2">
    <source>
        <dbReference type="Pfam" id="PF00535"/>
    </source>
</evidence>
<gene>
    <name evidence="3" type="ordered locus">Spiaf_0037</name>
</gene>
<dbReference type="AlphaFoldDB" id="H9UF53"/>
<dbReference type="PATRIC" id="fig|889378.3.peg.40"/>
<dbReference type="eggNOG" id="COG1215">
    <property type="taxonomic scope" value="Bacteria"/>
</dbReference>
<evidence type="ECO:0000313" key="4">
    <source>
        <dbReference type="Proteomes" id="UP000007383"/>
    </source>
</evidence>